<feature type="compositionally biased region" description="Basic and acidic residues" evidence="1">
    <location>
        <begin position="49"/>
        <end position="62"/>
    </location>
</feature>
<feature type="compositionally biased region" description="Acidic residues" evidence="1">
    <location>
        <begin position="39"/>
        <end position="48"/>
    </location>
</feature>
<keyword evidence="3" id="KW-1185">Reference proteome</keyword>
<protein>
    <submittedName>
        <fullName evidence="2">Uncharacterized protein</fullName>
    </submittedName>
</protein>
<feature type="compositionally biased region" description="Polar residues" evidence="1">
    <location>
        <begin position="86"/>
        <end position="97"/>
    </location>
</feature>
<feature type="region of interest" description="Disordered" evidence="1">
    <location>
        <begin position="349"/>
        <end position="377"/>
    </location>
</feature>
<proteinExistence type="predicted"/>
<feature type="compositionally biased region" description="Low complexity" evidence="1">
    <location>
        <begin position="256"/>
        <end position="280"/>
    </location>
</feature>
<gene>
    <name evidence="2" type="ORF">Slin15195_G119680</name>
</gene>
<evidence type="ECO:0000313" key="3">
    <source>
        <dbReference type="Proteomes" id="UP001056384"/>
    </source>
</evidence>
<sequence length="377" mass="42022">MTGRSSGISKDKRRRSPPTSAAGLMLHEAMAAFRKEMVAESESDEGSDDERPRPTAYGDDRPTSSPKARITAKFEMDSDRPGEITATVTRESQQSDGSWKGKVRQESLKTVMNPFTGKPTTFSTPKLMSDLVKKTHAAPGIPKSWQTLPEEFLDDGYPPSSRPQRPKDQTDDTPSRPAKFPPPRKDSLNWQATTHRITKSRTSPKTSQHRTSPRRHSPPAPAPPSRNPPPIPTLSPTSPTRPIPIPSTSRRRRPHSNSSLWSTTATVSFSPPTSRFTSPYSEDRALDRPIQKPTLHEKIRDAEHERLRWGGQAQGRAAMLRRLGKSPSELALETGRMWRRGEVEDLVGMPGGGLEFFGKRGKKGKGREGREREREDS</sequence>
<feature type="region of interest" description="Disordered" evidence="1">
    <location>
        <begin position="1"/>
        <end position="303"/>
    </location>
</feature>
<feature type="compositionally biased region" description="Basic and acidic residues" evidence="1">
    <location>
        <begin position="72"/>
        <end position="82"/>
    </location>
</feature>
<feature type="compositionally biased region" description="Basic and acidic residues" evidence="1">
    <location>
        <begin position="281"/>
        <end position="303"/>
    </location>
</feature>
<feature type="compositionally biased region" description="Basic and acidic residues" evidence="1">
    <location>
        <begin position="366"/>
        <end position="377"/>
    </location>
</feature>
<reference evidence="2" key="1">
    <citation type="submission" date="2022-06" db="EMBL/GenBank/DDBJ databases">
        <title>Complete genome sequences of two strains of the flax pathogen Septoria linicola.</title>
        <authorList>
            <person name="Lapalu N."/>
            <person name="Simon A."/>
            <person name="Demenou B."/>
            <person name="Paumier D."/>
            <person name="Guillot M.-P."/>
            <person name="Gout L."/>
            <person name="Valade R."/>
        </authorList>
    </citation>
    <scope>NUCLEOTIDE SEQUENCE</scope>
    <source>
        <strain evidence="2">SE15195</strain>
    </source>
</reference>
<evidence type="ECO:0000313" key="2">
    <source>
        <dbReference type="EMBL" id="USW58649.1"/>
    </source>
</evidence>
<dbReference type="AlphaFoldDB" id="A0A9Q9EQD3"/>
<feature type="compositionally biased region" description="Pro residues" evidence="1">
    <location>
        <begin position="218"/>
        <end position="245"/>
    </location>
</feature>
<feature type="compositionally biased region" description="Basic and acidic residues" evidence="1">
    <location>
        <begin position="165"/>
        <end position="174"/>
    </location>
</feature>
<feature type="compositionally biased region" description="Polar residues" evidence="1">
    <location>
        <begin position="188"/>
        <end position="206"/>
    </location>
</feature>
<evidence type="ECO:0000256" key="1">
    <source>
        <dbReference type="SAM" id="MobiDB-lite"/>
    </source>
</evidence>
<dbReference type="Proteomes" id="UP001056384">
    <property type="component" value="Chromosome 11"/>
</dbReference>
<organism evidence="2 3">
    <name type="scientific">Septoria linicola</name>
    <dbReference type="NCBI Taxonomy" id="215465"/>
    <lineage>
        <taxon>Eukaryota</taxon>
        <taxon>Fungi</taxon>
        <taxon>Dikarya</taxon>
        <taxon>Ascomycota</taxon>
        <taxon>Pezizomycotina</taxon>
        <taxon>Dothideomycetes</taxon>
        <taxon>Dothideomycetidae</taxon>
        <taxon>Mycosphaerellales</taxon>
        <taxon>Mycosphaerellaceae</taxon>
        <taxon>Septoria</taxon>
    </lineage>
</organism>
<dbReference type="EMBL" id="CP099428">
    <property type="protein sequence ID" value="USW58649.1"/>
    <property type="molecule type" value="Genomic_DNA"/>
</dbReference>
<accession>A0A9Q9EQD3</accession>
<name>A0A9Q9EQD3_9PEZI</name>
<feature type="compositionally biased region" description="Basic residues" evidence="1">
    <location>
        <begin position="207"/>
        <end position="217"/>
    </location>
</feature>